<dbReference type="Gene3D" id="1.10.260.100">
    <property type="match status" value="1"/>
</dbReference>
<dbReference type="InterPro" id="IPR050091">
    <property type="entry name" value="PKS_NRPS_Biosynth_Enz"/>
</dbReference>
<dbReference type="CDD" id="cd00833">
    <property type="entry name" value="PKS"/>
    <property type="match status" value="1"/>
</dbReference>
<feature type="compositionally biased region" description="Pro residues" evidence="4">
    <location>
        <begin position="1"/>
        <end position="12"/>
    </location>
</feature>
<evidence type="ECO:0000256" key="4">
    <source>
        <dbReference type="SAM" id="MobiDB-lite"/>
    </source>
</evidence>
<dbReference type="Pfam" id="PF00109">
    <property type="entry name" value="ketoacyl-synt"/>
    <property type="match status" value="1"/>
</dbReference>
<reference evidence="6" key="1">
    <citation type="journal article" date="2017" name="J. Eukaryot. Microbiol.">
        <title>Role of Modular Polyketide Synthases in the Production of Polyether Ladder Compounds in Ciguatoxin-producing Gambierdiscus polynesiensis and G.excentricus (Dinophyceae).</title>
        <authorList>
            <person name="Kohli G.S."/>
            <person name="Campbell K."/>
            <person name="John U."/>
            <person name="Smith K.F."/>
            <person name="Fraga S."/>
            <person name="Rhodes L.L."/>
            <person name="Murray S.A."/>
        </authorList>
    </citation>
    <scope>NUCLEOTIDE SEQUENCE</scope>
    <source>
        <strain evidence="6">Contig_18128</strain>
    </source>
</reference>
<dbReference type="EMBL" id="KX395821">
    <property type="protein sequence ID" value="AQS99239.1"/>
    <property type="molecule type" value="Transcribed_RNA"/>
</dbReference>
<dbReference type="Pfam" id="PF02801">
    <property type="entry name" value="Ketoacyl-synt_C"/>
    <property type="match status" value="1"/>
</dbReference>
<dbReference type="PANTHER" id="PTHR43775">
    <property type="entry name" value="FATTY ACID SYNTHASE"/>
    <property type="match status" value="1"/>
</dbReference>
<proteinExistence type="inferred from homology"/>
<dbReference type="SMART" id="SM00825">
    <property type="entry name" value="PKS_KS"/>
    <property type="match status" value="1"/>
</dbReference>
<dbReference type="SUPFAM" id="SSF53901">
    <property type="entry name" value="Thiolase-like"/>
    <property type="match status" value="1"/>
</dbReference>
<accession>A0A1S6K7U9</accession>
<dbReference type="PANTHER" id="PTHR43775:SF37">
    <property type="entry name" value="SI:DKEY-61P9.11"/>
    <property type="match status" value="1"/>
</dbReference>
<dbReference type="PROSITE" id="PS52004">
    <property type="entry name" value="KS3_2"/>
    <property type="match status" value="1"/>
</dbReference>
<evidence type="ECO:0000256" key="3">
    <source>
        <dbReference type="RuleBase" id="RU003694"/>
    </source>
</evidence>
<evidence type="ECO:0000313" key="6">
    <source>
        <dbReference type="EMBL" id="AQS99239.1"/>
    </source>
</evidence>
<dbReference type="Gene3D" id="3.40.47.10">
    <property type="match status" value="1"/>
</dbReference>
<evidence type="ECO:0000256" key="1">
    <source>
        <dbReference type="ARBA" id="ARBA00022450"/>
    </source>
</evidence>
<feature type="domain" description="Ketosynthase family 3 (KS3)" evidence="5">
    <location>
        <begin position="440"/>
        <end position="892"/>
    </location>
</feature>
<comment type="similarity">
    <text evidence="3">Belongs to the thiolase-like superfamily. Beta-ketoacyl-ACP synthases family.</text>
</comment>
<protein>
    <submittedName>
        <fullName evidence="6">Type I polyketide synthase</fullName>
    </submittedName>
</protein>
<dbReference type="GO" id="GO:0006633">
    <property type="term" value="P:fatty acid biosynthetic process"/>
    <property type="evidence" value="ECO:0007669"/>
    <property type="project" value="TreeGrafter"/>
</dbReference>
<evidence type="ECO:0000259" key="5">
    <source>
        <dbReference type="PROSITE" id="PS52004"/>
    </source>
</evidence>
<dbReference type="InterPro" id="IPR014030">
    <property type="entry name" value="Ketoacyl_synth_N"/>
</dbReference>
<feature type="compositionally biased region" description="Basic and acidic residues" evidence="4">
    <location>
        <begin position="125"/>
        <end position="138"/>
    </location>
</feature>
<feature type="region of interest" description="Disordered" evidence="4">
    <location>
        <begin position="1"/>
        <end position="20"/>
    </location>
</feature>
<dbReference type="InterPro" id="IPR014031">
    <property type="entry name" value="Ketoacyl_synth_C"/>
</dbReference>
<dbReference type="InterPro" id="IPR030834">
    <property type="entry name" value="PKS_assoc_dom"/>
</dbReference>
<dbReference type="InterPro" id="IPR016039">
    <property type="entry name" value="Thiolase-like"/>
</dbReference>
<dbReference type="NCBIfam" id="TIGR04556">
    <property type="entry name" value="PKS_assoc"/>
    <property type="match status" value="1"/>
</dbReference>
<organism evidence="6">
    <name type="scientific">Gambierdiscus excentricus</name>
    <dbReference type="NCBI Taxonomy" id="986170"/>
    <lineage>
        <taxon>Eukaryota</taxon>
        <taxon>Sar</taxon>
        <taxon>Alveolata</taxon>
        <taxon>Dinophyceae</taxon>
        <taxon>Gonyaulacales</taxon>
        <taxon>Pyrocystaceae</taxon>
        <taxon>Gambierdiscus</taxon>
    </lineage>
</organism>
<keyword evidence="1" id="KW-0596">Phosphopantetheine</keyword>
<dbReference type="GO" id="GO:0004312">
    <property type="term" value="F:fatty acid synthase activity"/>
    <property type="evidence" value="ECO:0007669"/>
    <property type="project" value="TreeGrafter"/>
</dbReference>
<keyword evidence="3" id="KW-0808">Transferase</keyword>
<dbReference type="InterPro" id="IPR020841">
    <property type="entry name" value="PKS_Beta-ketoAc_synthase_dom"/>
</dbReference>
<sequence>MGEAAPPPPPSRVPRRRSPKRRPRILWGAMLLGMMGSMLDSMGGADPSVVNAIKENTNLMHFMANPRVVVAMRDISEDPGKLADYREDQDVLGVLERVARVATEVGAGGIASPEPEQHQAVAGARQKEQEPDEARQKQQAEMQHRRRTVQQRRIAGRIQPLEYDIEGWMDRPWYDRSTTIARRLQQKGFCVLRGGVASSTREKAILEAAKLKRSGTFIRPPREVLPGLFGEHGSAWTRELSDPNKPAPPEDEALRALDAHIAELGGELSGCSESAFGMRIQGRTVGVVHHSRMQEDQSNPPLLDPGEADGYMALFITRKVKMVYYVGPSTASMRITPIDDEAQTYRSNLPPNTIIALRGDVCRLAVEPRPSEIGICVEVDFLAERKMGLQESLRDRVPPPDSLEDWYMNKLQAIVENDMMENVPDDWMTLARTTFYNYNTVPICVREISQDLPITNMPEDWVQSFDTCVKYGNDGITEIPLSKWEITSYYDQDPMNVDDFKMYTRHMGVLNCGHTPSDEHYLREFGIPKEEAIDIDYRHVMLCESAMSCLRVAGVSKSDTQGKNIGVFVGLTGNEMYYRFISREAKLGKSTCCNMSNAANVNRMSYLFGSTGPSVAVDTEDSSGSSAVDTSISYLREDRCDMTLAASVSLLQHPFSLIIHCATGGISRTGRSRVLDESADGVVRSDGVVTVLLQPKRKPKKGEADKASDEAEEVRHRCLILGSALNSRGVSSSLMAPNAAAISDVIRRAFKDASCPVSVIQALDLNASGNVLPDAMEVGMMQKAINTGNKPQTVALRNCKSIFGETGAPSGLASLLRACISLESAVHGPCIHLQQYSDMALSVQEDDELVGDSTACRVRPHVEVMEARYASQTVGVNSFGGSGTSVHHVLWGQKPPEERPNSPGPPISWFPTTVTVPSATVASDEETELMTADFFIIGTWNGWEKPLKMEKDATGVFSHVLALGENLWETFQILVDGDDDKILHPMGSHITVQDSEIYGPTARGECGRFMTWCINGRSEKAWLINEEQGKQLRKEMTERMMGPDQQQPLQLENAFKITFRGDYKPKGYEHVTNYTGMPVMENNRALIGAPGDLYRVRFHLTGGGRYRRVEWSKVPPGANVELPEYTHSYYIAGDHNFWCFSKMDSHGGGKYSLKVQLLDESTTFQVIRDKDWDQTFCPKIEHAAQDAEIDSCNMGGGNARKWKISGQAGDSFQVVFERSVSVDGSEDIRHISWELIANEAIDRVEMSKGHKYFVVGSWNKFEPAEMYFDEDRGAFILEMKMVLAEECFQILLNQNWLSLVYPSSREASFHDQNHEVKGPDTSGSYNCWVVGRHGDDDAKAGNLVRIFLFLEAGLPKRVAWECFDAEAHRQHVAEGCESILEEQCQRLGL</sequence>
<name>A0A1S6K7U9_9DINO</name>
<keyword evidence="2" id="KW-0597">Phosphoprotein</keyword>
<feature type="region of interest" description="Disordered" evidence="4">
    <location>
        <begin position="109"/>
        <end position="151"/>
    </location>
</feature>
<evidence type="ECO:0000256" key="2">
    <source>
        <dbReference type="ARBA" id="ARBA00022553"/>
    </source>
</evidence>